<feature type="domain" description="Carrier" evidence="8">
    <location>
        <begin position="2542"/>
        <end position="2618"/>
    </location>
</feature>
<dbReference type="SMART" id="SM00822">
    <property type="entry name" value="PKS_KR"/>
    <property type="match status" value="1"/>
</dbReference>
<dbReference type="Pfam" id="PF22621">
    <property type="entry name" value="CurL-like_PKS_C"/>
    <property type="match status" value="1"/>
</dbReference>
<dbReference type="InterPro" id="IPR020843">
    <property type="entry name" value="ER"/>
</dbReference>
<dbReference type="InterPro" id="IPR050091">
    <property type="entry name" value="PKS_NRPS_Biosynth_Enz"/>
</dbReference>
<evidence type="ECO:0000256" key="2">
    <source>
        <dbReference type="ARBA" id="ARBA00022450"/>
    </source>
</evidence>
<dbReference type="SUPFAM" id="SSF53901">
    <property type="entry name" value="Thiolase-like"/>
    <property type="match status" value="1"/>
</dbReference>
<sequence>MALEQLTTTGHLYNLSYAFHLKGDLNLTALNRSLETVLKRQEVLRTTFGTVEGQPGQIIQPSQPVDSDLTDLSDMPLCQAREQILADIAQPFDLKHAPAFRYHRYRLADDEYVLGFTFHHIISDYWSENLFFKELSTCYEAFSDNNEPSLKPLAIRYADFAVWQRQWLSQPGMLAFLLNYWHPQLQGLAQPDLPADHSSGETQRQVEFRKIMISADQVTEIRELARRTKVQPFTILLTALNLVLAEHLKTSDVAVFSPITNRHRPELQHLMGDFSNLLILRTDLSGNPTITDLLQRAGQVVSGAIAHQDLPLQLIKASIPLKLPQVSFSYLNIPQETLTLPNMAVEPWDLGLGTNDFDLFLLMMEQKGRTEGYLKYNTNLFSQTTIQKMTERFQTILTAMIAQPGQPIPLLRSSPILKPPGRKFENGLLIPIPELVDQIQHPFRKSGKETVLRQQLGQALSEERYEILKKHVKSEIKRIVGIVPADDQGFFDLGLNSLTSIQLRNRLSMALDISLPATITLEYPTVARLADYLAGMLFGKQQTVTDPPETLTGNSLNPEPEPIAIVGMGCRFPGGAHTPEQFWQLLREGRDALGDIPRSRWPVDDYYDPAPGTPGKMYTKQASFLQHPIEEFDPHFFGISSAEGQYLDPRHRLLLEVSWEALENAGLPADRLPTRTGIFVGLMESEKGMTNGLHDIYGTTGTLTSMAAGRLAYLLGAQGPNMVIDTACSSSLLAVHLACQSLRAGECQAALCGGVNVLLFPKLMIGLSGMTVLSPDGRCKTFDASADGFGRGEGCGMVVLKRLSCALEDRDRIWAVIRASAVNHNGPGSGLTVPSKAAQTALIREALEKANIEGKEVGYVEAHGTGTKLGDPIEVRALADALGNRDTPLLIGSVKTNIGHLDASAGIAGLIKTALVLHHQEIPPHLNFSEPNPLIDWANLPFKVPLERMTWAANDKARIAGTSAFGLSGTNAHVILAEALPKVFADSTGQQAPDRTCHVLTISGKTEQALADQVSRYLEYLSTHPDLNLADVCYTANTGRVHFEHRLGIVAHDLAELQGKLAAYQQGERAEALAQGRIGSEPPKIAFLFTGQGSQYADMGRELYETQPLFREVMTECDEILRAYLDIPLTELLYGEDKENNERLLTETRHTQPALFAIEYALARLWQSWGIEPAAVIGHSVGEYVAACLAGVFGPADGLKLVAERGRLMHALPRKGLMVAVRADEAGLREKLASYGGRVVIAGLNAPRSLVLSGESGAVTRITEQLQAEGTECKLLNTSHAFHSALVEPMLAEFGEITRTIRYAEPGLGLISNLTGKQLAEITPAYWVEHVRQPVRFAEGISTLAGMGTDIFVEVGPKPTLLGLGQQCLTGSHEHLWLPSLYPRQQTDWSQMLKSLAQLYVYGANIDWQRFDEPYPRQKITLPTYPFQRKRYWTDQKPRGTSQNADGHPLTGQKIALSHSAETVFQSHLSASFPAYLDDHRVFGQVVLPGAAYLEMALEASQQLAGSSASFIIRNVTFQRPLILTDEETTVQTVFSPSDEGWRWQIFSQSAAGEEWILHSAGEAAEATDGLKPASQYKLSELQSRCQTETPVKAHYMACSEAGLDYGPGFQGLEEMYKGEGESLGLVRLSGSLQPESGTYQLHPALSDACLQVSLSVAESDDPLLPFALDQLCLYGADNQHAVWSYACLRKGTGAETRTIDITLLSETGELLAELSGLTLRPVSQQAMSGSSLRTDWLYQLDWQPMNLPRESPYESQAGRWLIVSDQTDQADELAQLLQAEGEQADLITNDELQGGLCSDELTDHRGVIYLAPRSGDDGMPQAALEVSIQVLQLIQTIVEHQGRRHPRIWLVTEEAVGDGVTHPDQATLWGLGRTVSWEHPELQCSCLDLETDTPAETLFETIWFADKENQIAIRQGRPHIARLERYDLPMQETQQNICPFQVRVGEYGLLESLDLVPASRRPPGPGQVEVQVRAAGLNFKDVLHALGLLKDFYPPELGRDDPANQPFGFECSGKVVDMGTDVTDFEIGDEVIVWHCPGSLAEFVTADSDHVSRKPRHLSFEEAATIPINFLTAYYGLHELGRMKKGDRVLIHAAAGGVGQAAVQLAQYAGAEIFATASLSKRNFLRSQGIENVMDSRTFEFADQIRQITGGQGADLVLNSINGEHIEKSFDVLARNGRFIEIGKIDIWDEHRARTYRPDVYYAAFDLGDEEAETPGLIGAMQAKLGQLFSDGKLKPHPYHSFPIGQVSQAFRFMSRARHIGKIVLSVPEQTEQQKIRPGKSYLITGGLGGLGLEVARYLARSGASHLILSSRRGAETETARESLRLMEESGAQVSVVRADVSQEADVVRLLTECRQSAPLGGIIHAAGLLDDGILSQQNRERFTKVFAPKVRGSWYLHQHTREMPLDFFVCFSSQSSLLGNGGQTNYAAANAFMDSLAAYRQAQGLPALSINWGAWSGVGMARDLLGDSRGISPKQGVALFGALLDRDMAQAGVMPIRWKAFVRQLPARVKPPVLDVFLEKSEPAQAGNGLRQQVTQASDEERYELLRQYVRTQVKIIVGITRADDDQNFSEMGMDSLMSIQLANHVLADIGFSVSVNMISEHPTISKLSQVLSEMLVAENKYVLRASKQGLTDDYEEGEI</sequence>
<dbReference type="GO" id="GO:0006633">
    <property type="term" value="P:fatty acid biosynthetic process"/>
    <property type="evidence" value="ECO:0007669"/>
    <property type="project" value="InterPro"/>
</dbReference>
<dbReference type="PANTHER" id="PTHR43775">
    <property type="entry name" value="FATTY ACID SYNTHASE"/>
    <property type="match status" value="1"/>
</dbReference>
<dbReference type="PROSITE" id="PS00606">
    <property type="entry name" value="KS3_1"/>
    <property type="match status" value="1"/>
</dbReference>
<evidence type="ECO:0000256" key="7">
    <source>
        <dbReference type="PROSITE-ProRule" id="PRU01363"/>
    </source>
</evidence>
<dbReference type="InterPro" id="IPR011032">
    <property type="entry name" value="GroES-like_sf"/>
</dbReference>
<dbReference type="Gene3D" id="1.10.1200.10">
    <property type="entry name" value="ACP-like"/>
    <property type="match status" value="2"/>
</dbReference>
<evidence type="ECO:0000256" key="1">
    <source>
        <dbReference type="ARBA" id="ARBA00001957"/>
    </source>
</evidence>
<dbReference type="Gene3D" id="3.40.47.10">
    <property type="match status" value="1"/>
</dbReference>
<evidence type="ECO:0000256" key="6">
    <source>
        <dbReference type="ARBA" id="ARBA00054155"/>
    </source>
</evidence>
<dbReference type="InterPro" id="IPR001242">
    <property type="entry name" value="Condensation_dom"/>
</dbReference>
<dbReference type="Gene3D" id="3.90.180.10">
    <property type="entry name" value="Medium-chain alcohol dehydrogenases, catalytic domain"/>
    <property type="match status" value="1"/>
</dbReference>
<keyword evidence="3" id="KW-0597">Phosphoprotein</keyword>
<dbReference type="CDD" id="cd05195">
    <property type="entry name" value="enoyl_red"/>
    <property type="match status" value="1"/>
</dbReference>
<dbReference type="SMART" id="SM00825">
    <property type="entry name" value="PKS_KS"/>
    <property type="match status" value="1"/>
</dbReference>
<dbReference type="InterPro" id="IPR023213">
    <property type="entry name" value="CAT-like_dom_sf"/>
</dbReference>
<dbReference type="EMBL" id="CP061800">
    <property type="protein sequence ID" value="QTA87823.1"/>
    <property type="molecule type" value="Genomic_DNA"/>
</dbReference>
<feature type="domain" description="Ketosynthase family 3 (KS3)" evidence="9">
    <location>
        <begin position="560"/>
        <end position="978"/>
    </location>
</feature>
<dbReference type="InterPro" id="IPR013968">
    <property type="entry name" value="PKS_KR"/>
</dbReference>
<dbReference type="PROSITE" id="PS50075">
    <property type="entry name" value="CARRIER"/>
    <property type="match status" value="2"/>
</dbReference>
<dbReference type="GO" id="GO:0031177">
    <property type="term" value="F:phosphopantetheine binding"/>
    <property type="evidence" value="ECO:0007669"/>
    <property type="project" value="InterPro"/>
</dbReference>
<evidence type="ECO:0000256" key="5">
    <source>
        <dbReference type="ARBA" id="ARBA00023268"/>
    </source>
</evidence>
<dbReference type="SMART" id="SM00829">
    <property type="entry name" value="PKS_ER"/>
    <property type="match status" value="1"/>
</dbReference>
<feature type="region of interest" description="C-terminal hotdog fold" evidence="7">
    <location>
        <begin position="1587"/>
        <end position="1729"/>
    </location>
</feature>
<dbReference type="Pfam" id="PF14765">
    <property type="entry name" value="PS-DH"/>
    <property type="match status" value="1"/>
</dbReference>
<dbReference type="SMART" id="SM01294">
    <property type="entry name" value="PKS_PP_betabranch"/>
    <property type="match status" value="1"/>
</dbReference>
<comment type="cofactor">
    <cofactor evidence="1">
        <name>pantetheine 4'-phosphate</name>
        <dbReference type="ChEBI" id="CHEBI:47942"/>
    </cofactor>
</comment>
<dbReference type="SUPFAM" id="SSF47336">
    <property type="entry name" value="ACP-like"/>
    <property type="match status" value="2"/>
</dbReference>
<evidence type="ECO:0000313" key="11">
    <source>
        <dbReference type="EMBL" id="QTA87823.1"/>
    </source>
</evidence>
<dbReference type="CDD" id="cd19531">
    <property type="entry name" value="LCL_NRPS-like"/>
    <property type="match status" value="1"/>
</dbReference>
<dbReference type="PROSITE" id="PS52004">
    <property type="entry name" value="KS3_2"/>
    <property type="match status" value="1"/>
</dbReference>
<dbReference type="InterPro" id="IPR020841">
    <property type="entry name" value="PKS_Beta-ketoAc_synthase_dom"/>
</dbReference>
<proteinExistence type="predicted"/>
<dbReference type="Gene3D" id="3.40.50.720">
    <property type="entry name" value="NAD(P)-binding Rossmann-like Domain"/>
    <property type="match status" value="3"/>
</dbReference>
<dbReference type="SUPFAM" id="SSF52151">
    <property type="entry name" value="FabD/lysophospholipase-like"/>
    <property type="match status" value="1"/>
</dbReference>
<dbReference type="InterPro" id="IPR014030">
    <property type="entry name" value="Ketoacyl_synth_N"/>
</dbReference>
<dbReference type="InterPro" id="IPR020806">
    <property type="entry name" value="PKS_PP-bd"/>
</dbReference>
<name>A0A975GPE3_9BACT</name>
<dbReference type="FunFam" id="3.40.47.10:FF:000019">
    <property type="entry name" value="Polyketide synthase type I"/>
    <property type="match status" value="1"/>
</dbReference>
<feature type="active site" description="Proton donor; for dehydratase activity" evidence="7">
    <location>
        <position position="1648"/>
    </location>
</feature>
<dbReference type="InterPro" id="IPR049551">
    <property type="entry name" value="PKS_DH_C"/>
</dbReference>
<feature type="domain" description="PKS/mFAS DH" evidence="10">
    <location>
        <begin position="1448"/>
        <end position="1729"/>
    </location>
</feature>
<dbReference type="KEGG" id="dmm:dnm_038600"/>
<evidence type="ECO:0000256" key="4">
    <source>
        <dbReference type="ARBA" id="ARBA00022679"/>
    </source>
</evidence>
<dbReference type="Pfam" id="PF00698">
    <property type="entry name" value="Acyl_transf_1"/>
    <property type="match status" value="1"/>
</dbReference>
<dbReference type="Pfam" id="PF08659">
    <property type="entry name" value="KR"/>
    <property type="match status" value="1"/>
</dbReference>
<dbReference type="Pfam" id="PF00109">
    <property type="entry name" value="ketoacyl-synt"/>
    <property type="match status" value="1"/>
</dbReference>
<dbReference type="InterPro" id="IPR006162">
    <property type="entry name" value="Ppantetheine_attach_site"/>
</dbReference>
<dbReference type="Gene3D" id="3.10.129.10">
    <property type="entry name" value="Hotdog Thioesterase"/>
    <property type="match status" value="1"/>
</dbReference>
<protein>
    <submittedName>
        <fullName evidence="11">Phthiocerol synthesis polyketide synthase</fullName>
    </submittedName>
</protein>
<dbReference type="InterPro" id="IPR016035">
    <property type="entry name" value="Acyl_Trfase/lysoPLipase"/>
</dbReference>
<dbReference type="CDD" id="cd00833">
    <property type="entry name" value="PKS"/>
    <property type="match status" value="1"/>
</dbReference>
<keyword evidence="12" id="KW-1185">Reference proteome</keyword>
<keyword evidence="2" id="KW-0596">Phosphopantetheine</keyword>
<gene>
    <name evidence="11" type="ORF">dnm_038600</name>
</gene>
<dbReference type="Pfam" id="PF13602">
    <property type="entry name" value="ADH_zinc_N_2"/>
    <property type="match status" value="1"/>
</dbReference>
<dbReference type="PROSITE" id="PS52019">
    <property type="entry name" value="PKS_MFAS_DH"/>
    <property type="match status" value="1"/>
</dbReference>
<dbReference type="SUPFAM" id="SSF52777">
    <property type="entry name" value="CoA-dependent acyltransferases"/>
    <property type="match status" value="2"/>
</dbReference>
<dbReference type="InterPro" id="IPR001227">
    <property type="entry name" value="Ac_transferase_dom_sf"/>
</dbReference>
<dbReference type="InterPro" id="IPR020807">
    <property type="entry name" value="PKS_DH"/>
</dbReference>
<evidence type="ECO:0000313" key="12">
    <source>
        <dbReference type="Proteomes" id="UP000663722"/>
    </source>
</evidence>
<dbReference type="InterPro" id="IPR013154">
    <property type="entry name" value="ADH-like_N"/>
</dbReference>
<dbReference type="InterPro" id="IPR016036">
    <property type="entry name" value="Malonyl_transacylase_ACP-bd"/>
</dbReference>
<dbReference type="InterPro" id="IPR018201">
    <property type="entry name" value="Ketoacyl_synth_AS"/>
</dbReference>
<dbReference type="GO" id="GO:0016491">
    <property type="term" value="F:oxidoreductase activity"/>
    <property type="evidence" value="ECO:0007669"/>
    <property type="project" value="InterPro"/>
</dbReference>
<dbReference type="InterPro" id="IPR014031">
    <property type="entry name" value="Ketoacyl_synth_C"/>
</dbReference>
<dbReference type="GO" id="GO:0004312">
    <property type="term" value="F:fatty acid synthase activity"/>
    <property type="evidence" value="ECO:0007669"/>
    <property type="project" value="TreeGrafter"/>
</dbReference>
<dbReference type="Gene3D" id="3.10.129.120">
    <property type="match status" value="1"/>
</dbReference>
<evidence type="ECO:0000256" key="3">
    <source>
        <dbReference type="ARBA" id="ARBA00022553"/>
    </source>
</evidence>
<keyword evidence="5" id="KW-0511">Multifunctional enzyme</keyword>
<dbReference type="PROSITE" id="PS00012">
    <property type="entry name" value="PHOSPHOPANTETHEINE"/>
    <property type="match status" value="2"/>
</dbReference>
<dbReference type="SMART" id="SM00823">
    <property type="entry name" value="PKS_PP"/>
    <property type="match status" value="2"/>
</dbReference>
<dbReference type="InterPro" id="IPR036736">
    <property type="entry name" value="ACP-like_sf"/>
</dbReference>
<dbReference type="SUPFAM" id="SSF55048">
    <property type="entry name" value="Probable ACP-binding domain of malonyl-CoA ACP transacylase"/>
    <property type="match status" value="1"/>
</dbReference>
<dbReference type="PANTHER" id="PTHR43775:SF37">
    <property type="entry name" value="SI:DKEY-61P9.11"/>
    <property type="match status" value="1"/>
</dbReference>
<reference evidence="11" key="1">
    <citation type="journal article" date="2021" name="Microb. Physiol.">
        <title>Proteogenomic Insights into the Physiology of Marine, Sulfate-Reducing, Filamentous Desulfonema limicola and Desulfonema magnum.</title>
        <authorList>
            <person name="Schnaars V."/>
            <person name="Wohlbrand L."/>
            <person name="Scheve S."/>
            <person name="Hinrichs C."/>
            <person name="Reinhardt R."/>
            <person name="Rabus R."/>
        </authorList>
    </citation>
    <scope>NUCLEOTIDE SEQUENCE</scope>
    <source>
        <strain evidence="11">4be13</strain>
    </source>
</reference>
<dbReference type="Pfam" id="PF00668">
    <property type="entry name" value="Condensation"/>
    <property type="match status" value="1"/>
</dbReference>
<dbReference type="Gene3D" id="3.30.559.10">
    <property type="entry name" value="Chloramphenicol acetyltransferase-like domain"/>
    <property type="match status" value="1"/>
</dbReference>
<comment type="function">
    <text evidence="6">Involved in production of the polyketide antibiotic thailandamide.</text>
</comment>
<dbReference type="Gene3D" id="3.40.366.10">
    <property type="entry name" value="Malonyl-Coenzyme A Acyl Carrier Protein, domain 2"/>
    <property type="match status" value="1"/>
</dbReference>
<keyword evidence="4" id="KW-0808">Transferase</keyword>
<dbReference type="InterPro" id="IPR036291">
    <property type="entry name" value="NAD(P)-bd_dom_sf"/>
</dbReference>
<dbReference type="FunFam" id="3.40.50.720:FF:000209">
    <property type="entry name" value="Polyketide synthase Pks12"/>
    <property type="match status" value="1"/>
</dbReference>
<dbReference type="FunFam" id="3.40.366.10:FF:000002">
    <property type="entry name" value="Probable polyketide synthase 2"/>
    <property type="match status" value="1"/>
</dbReference>
<dbReference type="InterPro" id="IPR009081">
    <property type="entry name" value="PP-bd_ACP"/>
</dbReference>
<organism evidence="11 12">
    <name type="scientific">Desulfonema magnum</name>
    <dbReference type="NCBI Taxonomy" id="45655"/>
    <lineage>
        <taxon>Bacteria</taxon>
        <taxon>Pseudomonadati</taxon>
        <taxon>Thermodesulfobacteriota</taxon>
        <taxon>Desulfobacteria</taxon>
        <taxon>Desulfobacterales</taxon>
        <taxon>Desulfococcaceae</taxon>
        <taxon>Desulfonema</taxon>
    </lineage>
</organism>
<dbReference type="Pfam" id="PF21089">
    <property type="entry name" value="PKS_DH_N"/>
    <property type="match status" value="1"/>
</dbReference>
<evidence type="ECO:0000259" key="10">
    <source>
        <dbReference type="PROSITE" id="PS52019"/>
    </source>
</evidence>
<evidence type="ECO:0000259" key="9">
    <source>
        <dbReference type="PROSITE" id="PS52004"/>
    </source>
</evidence>
<feature type="active site" description="Proton acceptor; for dehydratase activity" evidence="7">
    <location>
        <position position="1480"/>
    </location>
</feature>
<dbReference type="Pfam" id="PF02801">
    <property type="entry name" value="Ketoacyl-synt_C"/>
    <property type="match status" value="1"/>
</dbReference>
<evidence type="ECO:0000259" key="8">
    <source>
        <dbReference type="PROSITE" id="PS50075"/>
    </source>
</evidence>
<dbReference type="Pfam" id="PF08240">
    <property type="entry name" value="ADH_N"/>
    <property type="match status" value="1"/>
</dbReference>
<dbReference type="Gene3D" id="3.30.70.3290">
    <property type="match status" value="1"/>
</dbReference>
<dbReference type="InterPro" id="IPR016039">
    <property type="entry name" value="Thiolase-like"/>
</dbReference>
<feature type="region of interest" description="N-terminal hotdog fold" evidence="7">
    <location>
        <begin position="1448"/>
        <end position="1571"/>
    </location>
</feature>
<dbReference type="Pfam" id="PF00550">
    <property type="entry name" value="PP-binding"/>
    <property type="match status" value="2"/>
</dbReference>
<dbReference type="GO" id="GO:0004315">
    <property type="term" value="F:3-oxoacyl-[acyl-carrier-protein] synthase activity"/>
    <property type="evidence" value="ECO:0007669"/>
    <property type="project" value="InterPro"/>
</dbReference>
<dbReference type="InterPro" id="IPR049552">
    <property type="entry name" value="PKS_DH_N"/>
</dbReference>
<dbReference type="CDD" id="cd08955">
    <property type="entry name" value="KR_2_FAS_SDR_x"/>
    <property type="match status" value="1"/>
</dbReference>
<dbReference type="Gene3D" id="3.30.559.30">
    <property type="entry name" value="Nonribosomal peptide synthetase, condensation domain"/>
    <property type="match status" value="1"/>
</dbReference>
<dbReference type="Proteomes" id="UP000663722">
    <property type="component" value="Chromosome"/>
</dbReference>
<dbReference type="InterPro" id="IPR057326">
    <property type="entry name" value="KR_dom"/>
</dbReference>
<feature type="domain" description="Carrier" evidence="8">
    <location>
        <begin position="459"/>
        <end position="537"/>
    </location>
</feature>
<dbReference type="SUPFAM" id="SSF50129">
    <property type="entry name" value="GroES-like"/>
    <property type="match status" value="1"/>
</dbReference>
<dbReference type="InterPro" id="IPR049900">
    <property type="entry name" value="PKS_mFAS_DH"/>
</dbReference>
<dbReference type="SMART" id="SM00827">
    <property type="entry name" value="PKS_AT"/>
    <property type="match status" value="1"/>
</dbReference>
<dbReference type="SUPFAM" id="SSF51735">
    <property type="entry name" value="NAD(P)-binding Rossmann-fold domains"/>
    <property type="match status" value="3"/>
</dbReference>
<accession>A0A975GPE3</accession>
<dbReference type="InterPro" id="IPR014043">
    <property type="entry name" value="Acyl_transferase_dom"/>
</dbReference>
<dbReference type="SMART" id="SM00826">
    <property type="entry name" value="PKS_DH"/>
    <property type="match status" value="1"/>
</dbReference>